<dbReference type="InParanoid" id="A0A1E7FBT9"/>
<keyword evidence="7 17" id="KW-0378">Hydrolase</keyword>
<evidence type="ECO:0000256" key="14">
    <source>
        <dbReference type="ARBA" id="ARBA00026104"/>
    </source>
</evidence>
<evidence type="ECO:0000256" key="13">
    <source>
        <dbReference type="ARBA" id="ARBA00024531"/>
    </source>
</evidence>
<dbReference type="EMBL" id="KV784359">
    <property type="protein sequence ID" value="OEU15596.1"/>
    <property type="molecule type" value="Genomic_DNA"/>
</dbReference>
<evidence type="ECO:0000256" key="7">
    <source>
        <dbReference type="ARBA" id="ARBA00022801"/>
    </source>
</evidence>
<keyword evidence="12" id="KW-0472">Membrane</keyword>
<dbReference type="OrthoDB" id="39566at2759"/>
<dbReference type="Proteomes" id="UP000095751">
    <property type="component" value="Unassembled WGS sequence"/>
</dbReference>
<dbReference type="InterPro" id="IPR002921">
    <property type="entry name" value="Fungal_lipase-type"/>
</dbReference>
<evidence type="ECO:0000256" key="8">
    <source>
        <dbReference type="ARBA" id="ARBA00022837"/>
    </source>
</evidence>
<evidence type="ECO:0000256" key="5">
    <source>
        <dbReference type="ARBA" id="ARBA00022692"/>
    </source>
</evidence>
<comment type="cofactor">
    <cofactor evidence="1">
        <name>Ca(2+)</name>
        <dbReference type="ChEBI" id="CHEBI:29108"/>
    </cofactor>
</comment>
<feature type="compositionally biased region" description="Polar residues" evidence="15">
    <location>
        <begin position="145"/>
        <end position="158"/>
    </location>
</feature>
<name>A0A1E7FBT9_9STRA</name>
<keyword evidence="4" id="KW-0597">Phosphoprotein</keyword>
<evidence type="ECO:0000256" key="2">
    <source>
        <dbReference type="ARBA" id="ARBA00004651"/>
    </source>
</evidence>
<sequence>MPGPAAFLAGPGAIAAAKHMSLHAMHFASTIDITTVTSASITAYLFYWFFQKLPDWVKEDISFRNLLKNRTDISKKELACLWSVAEKLQHMAGNISELDTDIPQLHASLLAFIQLSGQIKQRQIEHYRRCSKGDTTAGQAMNTEATDGIDQSHSSSPQTKKTTTTTIRDSLYETAGKPLDLSNLRSNEIQNALRMATFAYYEDSETLAKKLEERDYTLLHHKLVVRPGSVAHYIAVSPERKQVIVGLRGTSTLGDFCTDCCGRAVAFIDDGCSHGDNVRVEIRAAHPNTILASASKDGIVEVVSGHERIELEDDDDDGDNYTRCHEGILISARNVMDEIKSFLFPLIECQYKVVFCGHSLGAGTAAVAAILLRSKYPKIFLKPQGIHVYAFGAPPVLDHDAAIAAHSYCTSIVNNSDLISRLNISNLAVSLACLRKIQSKLAENQMNPTGPVSSMTFLNKLSEGTSGNALMTSSELDQTISDAQNNLTLRKPEHLFVPGRVLLVYDPWLNEINENRYTVDNGLRCVETTGISAVFQRLEIDGLRCFTDHLTSSYFNILGMDYEF</sequence>
<keyword evidence="8" id="KW-0106">Calcium</keyword>
<comment type="subcellular location">
    <subcellularLocation>
        <location evidence="2">Cell membrane</location>
        <topology evidence="2">Multi-pass membrane protein</topology>
    </subcellularLocation>
</comment>
<evidence type="ECO:0000256" key="6">
    <source>
        <dbReference type="ARBA" id="ARBA00022723"/>
    </source>
</evidence>
<protein>
    <recommendedName>
        <fullName evidence="14">sn-1-specific diacylglycerol lipase</fullName>
        <ecNumber evidence="14">3.1.1.116</ecNumber>
    </recommendedName>
</protein>
<keyword evidence="3" id="KW-1003">Cell membrane</keyword>
<comment type="catalytic activity">
    <reaction evidence="13">
        <text>a 1,2-diacyl-sn-glycerol + H2O = a 2-acylglycerol + a fatty acid + H(+)</text>
        <dbReference type="Rhea" id="RHEA:33275"/>
        <dbReference type="ChEBI" id="CHEBI:15377"/>
        <dbReference type="ChEBI" id="CHEBI:15378"/>
        <dbReference type="ChEBI" id="CHEBI:17389"/>
        <dbReference type="ChEBI" id="CHEBI:17815"/>
        <dbReference type="ChEBI" id="CHEBI:28868"/>
        <dbReference type="EC" id="3.1.1.116"/>
    </reaction>
    <physiologicalReaction direction="left-to-right" evidence="13">
        <dbReference type="Rhea" id="RHEA:33276"/>
    </physiologicalReaction>
</comment>
<dbReference type="KEGG" id="fcy:FRACYDRAFT_240289"/>
<evidence type="ECO:0000256" key="12">
    <source>
        <dbReference type="ARBA" id="ARBA00023136"/>
    </source>
</evidence>
<feature type="region of interest" description="Disordered" evidence="15">
    <location>
        <begin position="145"/>
        <end position="168"/>
    </location>
</feature>
<dbReference type="PANTHER" id="PTHR45792:SF8">
    <property type="entry name" value="DIACYLGLYCEROL LIPASE-ALPHA"/>
    <property type="match status" value="1"/>
</dbReference>
<keyword evidence="6" id="KW-0479">Metal-binding</keyword>
<accession>A0A1E7FBT9</accession>
<dbReference type="AlphaFoldDB" id="A0A1E7FBT9"/>
<keyword evidence="5" id="KW-0812">Transmembrane</keyword>
<dbReference type="SUPFAM" id="SSF53474">
    <property type="entry name" value="alpha/beta-Hydrolases"/>
    <property type="match status" value="1"/>
</dbReference>
<dbReference type="GO" id="GO:0005886">
    <property type="term" value="C:plasma membrane"/>
    <property type="evidence" value="ECO:0007669"/>
    <property type="project" value="UniProtKB-SubCell"/>
</dbReference>
<evidence type="ECO:0000256" key="15">
    <source>
        <dbReference type="SAM" id="MobiDB-lite"/>
    </source>
</evidence>
<proteinExistence type="predicted"/>
<dbReference type="InterPro" id="IPR029058">
    <property type="entry name" value="AB_hydrolase_fold"/>
</dbReference>
<evidence type="ECO:0000313" key="17">
    <source>
        <dbReference type="EMBL" id="OEU15596.1"/>
    </source>
</evidence>
<evidence type="ECO:0000313" key="18">
    <source>
        <dbReference type="Proteomes" id="UP000095751"/>
    </source>
</evidence>
<keyword evidence="18" id="KW-1185">Reference proteome</keyword>
<evidence type="ECO:0000256" key="10">
    <source>
        <dbReference type="ARBA" id="ARBA00022989"/>
    </source>
</evidence>
<dbReference type="InterPro" id="IPR052214">
    <property type="entry name" value="DAG_Lipase-Related"/>
</dbReference>
<dbReference type="GO" id="GO:0016042">
    <property type="term" value="P:lipid catabolic process"/>
    <property type="evidence" value="ECO:0007669"/>
    <property type="project" value="UniProtKB-KW"/>
</dbReference>
<dbReference type="GO" id="GO:0046872">
    <property type="term" value="F:metal ion binding"/>
    <property type="evidence" value="ECO:0007669"/>
    <property type="project" value="UniProtKB-KW"/>
</dbReference>
<evidence type="ECO:0000256" key="4">
    <source>
        <dbReference type="ARBA" id="ARBA00022553"/>
    </source>
</evidence>
<evidence type="ECO:0000256" key="9">
    <source>
        <dbReference type="ARBA" id="ARBA00022963"/>
    </source>
</evidence>
<keyword evidence="11" id="KW-0443">Lipid metabolism</keyword>
<dbReference type="PANTHER" id="PTHR45792">
    <property type="entry name" value="DIACYLGLYCEROL LIPASE HOMOLOG-RELATED"/>
    <property type="match status" value="1"/>
</dbReference>
<organism evidence="17 18">
    <name type="scientific">Fragilariopsis cylindrus CCMP1102</name>
    <dbReference type="NCBI Taxonomy" id="635003"/>
    <lineage>
        <taxon>Eukaryota</taxon>
        <taxon>Sar</taxon>
        <taxon>Stramenopiles</taxon>
        <taxon>Ochrophyta</taxon>
        <taxon>Bacillariophyta</taxon>
        <taxon>Bacillariophyceae</taxon>
        <taxon>Bacillariophycidae</taxon>
        <taxon>Bacillariales</taxon>
        <taxon>Bacillariaceae</taxon>
        <taxon>Fragilariopsis</taxon>
    </lineage>
</organism>
<evidence type="ECO:0000256" key="1">
    <source>
        <dbReference type="ARBA" id="ARBA00001913"/>
    </source>
</evidence>
<dbReference type="GO" id="GO:0016298">
    <property type="term" value="F:lipase activity"/>
    <property type="evidence" value="ECO:0007669"/>
    <property type="project" value="TreeGrafter"/>
</dbReference>
<keyword evidence="10" id="KW-1133">Transmembrane helix</keyword>
<dbReference type="Gene3D" id="3.40.50.1820">
    <property type="entry name" value="alpha/beta hydrolase"/>
    <property type="match status" value="1"/>
</dbReference>
<dbReference type="Pfam" id="PF01764">
    <property type="entry name" value="Lipase_3"/>
    <property type="match status" value="1"/>
</dbReference>
<dbReference type="CDD" id="cd00519">
    <property type="entry name" value="Lipase_3"/>
    <property type="match status" value="1"/>
</dbReference>
<gene>
    <name evidence="17" type="ORF">FRACYDRAFT_240289</name>
</gene>
<feature type="domain" description="Fungal lipase-type" evidence="16">
    <location>
        <begin position="316"/>
        <end position="422"/>
    </location>
</feature>
<dbReference type="EC" id="3.1.1.116" evidence="14"/>
<evidence type="ECO:0000256" key="11">
    <source>
        <dbReference type="ARBA" id="ARBA00023098"/>
    </source>
</evidence>
<evidence type="ECO:0000256" key="3">
    <source>
        <dbReference type="ARBA" id="ARBA00022475"/>
    </source>
</evidence>
<keyword evidence="9" id="KW-0442">Lipid degradation</keyword>
<reference evidence="17 18" key="1">
    <citation type="submission" date="2016-09" db="EMBL/GenBank/DDBJ databases">
        <title>Extensive genetic diversity and differential bi-allelic expression allows diatom success in the polar Southern Ocean.</title>
        <authorList>
            <consortium name="DOE Joint Genome Institute"/>
            <person name="Mock T."/>
            <person name="Otillar R.P."/>
            <person name="Strauss J."/>
            <person name="Dupont C."/>
            <person name="Frickenhaus S."/>
            <person name="Maumus F."/>
            <person name="Mcmullan M."/>
            <person name="Sanges R."/>
            <person name="Schmutz J."/>
            <person name="Toseland A."/>
            <person name="Valas R."/>
            <person name="Veluchamy A."/>
            <person name="Ward B.J."/>
            <person name="Allen A."/>
            <person name="Barry K."/>
            <person name="Falciatore A."/>
            <person name="Ferrante M."/>
            <person name="Fortunato A.E."/>
            <person name="Gloeckner G."/>
            <person name="Gruber A."/>
            <person name="Hipkin R."/>
            <person name="Janech M."/>
            <person name="Kroth P."/>
            <person name="Leese F."/>
            <person name="Lindquist E."/>
            <person name="Lyon B.R."/>
            <person name="Martin J."/>
            <person name="Mayer C."/>
            <person name="Parker M."/>
            <person name="Quesneville H."/>
            <person name="Raymond J."/>
            <person name="Uhlig C."/>
            <person name="Valentin K.U."/>
            <person name="Worden A.Z."/>
            <person name="Armbrust E.V."/>
            <person name="Bowler C."/>
            <person name="Green B."/>
            <person name="Moulton V."/>
            <person name="Van Oosterhout C."/>
            <person name="Grigoriev I."/>
        </authorList>
    </citation>
    <scope>NUCLEOTIDE SEQUENCE [LARGE SCALE GENOMIC DNA]</scope>
    <source>
        <strain evidence="17 18">CCMP1102</strain>
    </source>
</reference>
<evidence type="ECO:0000259" key="16">
    <source>
        <dbReference type="Pfam" id="PF01764"/>
    </source>
</evidence>